<accession>C1HCL4</accession>
<dbReference type="Gene3D" id="3.40.50.10190">
    <property type="entry name" value="BRCT domain"/>
    <property type="match status" value="1"/>
</dbReference>
<dbReference type="GeneID" id="9092802"/>
<evidence type="ECO:0000259" key="2">
    <source>
        <dbReference type="PROSITE" id="PS50172"/>
    </source>
</evidence>
<feature type="region of interest" description="Disordered" evidence="1">
    <location>
        <begin position="161"/>
        <end position="205"/>
    </location>
</feature>
<organism evidence="3 4">
    <name type="scientific">Paracoccidioides lutzii (strain ATCC MYA-826 / Pb01)</name>
    <name type="common">Paracoccidioides brasiliensis</name>
    <dbReference type="NCBI Taxonomy" id="502779"/>
    <lineage>
        <taxon>Eukaryota</taxon>
        <taxon>Fungi</taxon>
        <taxon>Dikarya</taxon>
        <taxon>Ascomycota</taxon>
        <taxon>Pezizomycotina</taxon>
        <taxon>Eurotiomycetes</taxon>
        <taxon>Eurotiomycetidae</taxon>
        <taxon>Onygenales</taxon>
        <taxon>Ajellomycetaceae</taxon>
        <taxon>Paracoccidioides</taxon>
    </lineage>
</organism>
<dbReference type="PROSITE" id="PS50172">
    <property type="entry name" value="BRCT"/>
    <property type="match status" value="1"/>
</dbReference>
<gene>
    <name evidence="3" type="ORF">PAAG_08505</name>
</gene>
<name>C1HCL4_PARBA</name>
<dbReference type="InterPro" id="IPR001357">
    <property type="entry name" value="BRCT_dom"/>
</dbReference>
<proteinExistence type="predicted"/>
<dbReference type="KEGG" id="pbl:PAAG_08505"/>
<dbReference type="InterPro" id="IPR036420">
    <property type="entry name" value="BRCT_dom_sf"/>
</dbReference>
<dbReference type="EMBL" id="KN294027">
    <property type="protein sequence ID" value="EEH38778.2"/>
    <property type="molecule type" value="Genomic_DNA"/>
</dbReference>
<dbReference type="HOGENOM" id="CLU_054245_0_0_1"/>
<reference evidence="3 4" key="1">
    <citation type="journal article" date="2011" name="PLoS Genet.">
        <title>Comparative genomic analysis of human fungal pathogens causing paracoccidioidomycosis.</title>
        <authorList>
            <person name="Desjardins C.A."/>
            <person name="Champion M.D."/>
            <person name="Holder J.W."/>
            <person name="Muszewska A."/>
            <person name="Goldberg J."/>
            <person name="Bailao A.M."/>
            <person name="Brigido M.M."/>
            <person name="Ferreira M.E."/>
            <person name="Garcia A.M."/>
            <person name="Grynberg M."/>
            <person name="Gujja S."/>
            <person name="Heiman D.I."/>
            <person name="Henn M.R."/>
            <person name="Kodira C.D."/>
            <person name="Leon-Narvaez H."/>
            <person name="Longo L.V."/>
            <person name="Ma L.J."/>
            <person name="Malavazi I."/>
            <person name="Matsuo A.L."/>
            <person name="Morais F.V."/>
            <person name="Pereira M."/>
            <person name="Rodriguez-Brito S."/>
            <person name="Sakthikumar S."/>
            <person name="Salem-Izacc S.M."/>
            <person name="Sykes S.M."/>
            <person name="Teixeira M.M."/>
            <person name="Vallejo M.C."/>
            <person name="Walter M.E."/>
            <person name="Yandava C."/>
            <person name="Young S."/>
            <person name="Zeng Q."/>
            <person name="Zucker J."/>
            <person name="Felipe M.S."/>
            <person name="Goldman G.H."/>
            <person name="Haas B.J."/>
            <person name="McEwen J.G."/>
            <person name="Nino-Vega G."/>
            <person name="Puccia R."/>
            <person name="San-Blas G."/>
            <person name="Soares C.M."/>
            <person name="Birren B.W."/>
            <person name="Cuomo C.A."/>
        </authorList>
    </citation>
    <scope>NUCLEOTIDE SEQUENCE [LARGE SCALE GENOMIC DNA]</scope>
    <source>
        <strain evidence="4">ATCC MYA-826 / Pb01</strain>
    </source>
</reference>
<evidence type="ECO:0000256" key="1">
    <source>
        <dbReference type="SAM" id="MobiDB-lite"/>
    </source>
</evidence>
<sequence length="332" mass="35745">MSRNKRLLPASIRDILTNPTAATLEKFDPWNSASTGHQRAGKSHIGGPRWRQVLSQKLGRQFGDDTGRGGGVGDGEWDWVSSAQYGEARRREGGSGDIRSLMGGVKKRRLHGGTVDMKQIIAKDSIDGGITQGNGAFAFDDSRTGSDRNDRLHERNRVYGTPYVKTDPKGREGNIKSPTHATRCESKTIIPSSPPKPPQGSLHPVSQLTSLASTTKGIFTNLTIYVNGSTYPLISDHKLKHLLVSNGANVTFALARLTVTHVILGRPNRNKNGSGAGGGLAATKLQWEIQRKGGKGVKFVGVEWFVHATLSPGLGVVIDIQLYSVSPPLVSN</sequence>
<keyword evidence="4" id="KW-1185">Reference proteome</keyword>
<dbReference type="OrthoDB" id="427711at2759"/>
<dbReference type="OMA" id="VSDHRLK"/>
<evidence type="ECO:0000313" key="3">
    <source>
        <dbReference type="EMBL" id="EEH38778.2"/>
    </source>
</evidence>
<evidence type="ECO:0000313" key="4">
    <source>
        <dbReference type="Proteomes" id="UP000002059"/>
    </source>
</evidence>
<dbReference type="VEuPathDB" id="FungiDB:PAAG_08505"/>
<dbReference type="SUPFAM" id="SSF52113">
    <property type="entry name" value="BRCT domain"/>
    <property type="match status" value="1"/>
</dbReference>
<dbReference type="AlphaFoldDB" id="C1HCL4"/>
<dbReference type="eggNOG" id="ENOG502SKU0">
    <property type="taxonomic scope" value="Eukaryota"/>
</dbReference>
<protein>
    <recommendedName>
        <fullName evidence="2">BRCT domain-containing protein</fullName>
    </recommendedName>
</protein>
<feature type="domain" description="BRCT" evidence="2">
    <location>
        <begin position="214"/>
        <end position="305"/>
    </location>
</feature>
<dbReference type="Proteomes" id="UP000002059">
    <property type="component" value="Partially assembled WGS sequence"/>
</dbReference>
<dbReference type="RefSeq" id="XP_002789580.2">
    <property type="nucleotide sequence ID" value="XM_002789534.2"/>
</dbReference>